<protein>
    <recommendedName>
        <fullName evidence="5">Lipoprotein</fullName>
    </recommendedName>
</protein>
<sequence>MKTLITILIFCFTGLCSAQFISADDKLHLGAGALISATTYTIVYTTTKNKKKAFWYSLGASALAGLAKEVYDGGIQNERFDTGEAIATTVGGLTVSTTLNLFVGKNKNKKKKAKIALVN</sequence>
<accession>A0ABT8X0V2</accession>
<comment type="caution">
    <text evidence="3">The sequence shown here is derived from an EMBL/GenBank/DDBJ whole genome shotgun (WGS) entry which is preliminary data.</text>
</comment>
<feature type="transmembrane region" description="Helical" evidence="1">
    <location>
        <begin position="53"/>
        <end position="71"/>
    </location>
</feature>
<name>A0ABT8X0V2_9FLAO</name>
<keyword evidence="1" id="KW-0472">Membrane</keyword>
<feature type="signal peptide" evidence="2">
    <location>
        <begin position="1"/>
        <end position="23"/>
    </location>
</feature>
<reference evidence="3" key="1">
    <citation type="submission" date="2023-07" db="EMBL/GenBank/DDBJ databases">
        <title>Two novel species in the genus Flavivirga.</title>
        <authorList>
            <person name="Kwon K."/>
        </authorList>
    </citation>
    <scope>NUCLEOTIDE SEQUENCE</scope>
    <source>
        <strain evidence="3">KACC 14157</strain>
    </source>
</reference>
<evidence type="ECO:0000256" key="1">
    <source>
        <dbReference type="SAM" id="Phobius"/>
    </source>
</evidence>
<keyword evidence="1" id="KW-0812">Transmembrane</keyword>
<feature type="transmembrane region" description="Helical" evidence="1">
    <location>
        <begin position="83"/>
        <end position="103"/>
    </location>
</feature>
<evidence type="ECO:0000256" key="2">
    <source>
        <dbReference type="SAM" id="SignalP"/>
    </source>
</evidence>
<dbReference type="EMBL" id="JAUOEM010000003">
    <property type="protein sequence ID" value="MDO5987561.1"/>
    <property type="molecule type" value="Genomic_DNA"/>
</dbReference>
<keyword evidence="2" id="KW-0732">Signal</keyword>
<feature type="chain" id="PRO_5046942398" description="Lipoprotein" evidence="2">
    <location>
        <begin position="24"/>
        <end position="119"/>
    </location>
</feature>
<evidence type="ECO:0000313" key="3">
    <source>
        <dbReference type="EMBL" id="MDO5987561.1"/>
    </source>
</evidence>
<dbReference type="Proteomes" id="UP001176891">
    <property type="component" value="Unassembled WGS sequence"/>
</dbReference>
<keyword evidence="4" id="KW-1185">Reference proteome</keyword>
<organism evidence="3 4">
    <name type="scientific">Flavivirga amylovorans</name>
    <dbReference type="NCBI Taxonomy" id="870486"/>
    <lineage>
        <taxon>Bacteria</taxon>
        <taxon>Pseudomonadati</taxon>
        <taxon>Bacteroidota</taxon>
        <taxon>Flavobacteriia</taxon>
        <taxon>Flavobacteriales</taxon>
        <taxon>Flavobacteriaceae</taxon>
        <taxon>Flavivirga</taxon>
    </lineage>
</organism>
<feature type="transmembrane region" description="Helical" evidence="1">
    <location>
        <begin position="28"/>
        <end position="46"/>
    </location>
</feature>
<keyword evidence="1" id="KW-1133">Transmembrane helix</keyword>
<proteinExistence type="predicted"/>
<evidence type="ECO:0008006" key="5">
    <source>
        <dbReference type="Google" id="ProtNLM"/>
    </source>
</evidence>
<dbReference type="RefSeq" id="WP_303282123.1">
    <property type="nucleotide sequence ID" value="NZ_BAABCZ010000010.1"/>
</dbReference>
<evidence type="ECO:0000313" key="4">
    <source>
        <dbReference type="Proteomes" id="UP001176891"/>
    </source>
</evidence>
<gene>
    <name evidence="3" type="ORF">Q4Q39_09145</name>
</gene>